<evidence type="ECO:0000256" key="2">
    <source>
        <dbReference type="ARBA" id="ARBA00022737"/>
    </source>
</evidence>
<dbReference type="AlphaFoldDB" id="A0A9D4ACH8"/>
<proteinExistence type="predicted"/>
<dbReference type="InterPro" id="IPR009057">
    <property type="entry name" value="Homeodomain-like_sf"/>
</dbReference>
<dbReference type="GO" id="GO:0005634">
    <property type="term" value="C:nucleus"/>
    <property type="evidence" value="ECO:0007669"/>
    <property type="project" value="UniProtKB-SubCell"/>
</dbReference>
<dbReference type="SUPFAM" id="SSF46689">
    <property type="entry name" value="Homeodomain-like"/>
    <property type="match status" value="1"/>
</dbReference>
<keyword evidence="2" id="KW-0677">Repeat</keyword>
<evidence type="ECO:0000313" key="8">
    <source>
        <dbReference type="EMBL" id="KAH1106575.1"/>
    </source>
</evidence>
<comment type="subcellular location">
    <subcellularLocation>
        <location evidence="1">Nucleus</location>
    </subcellularLocation>
</comment>
<evidence type="ECO:0000256" key="4">
    <source>
        <dbReference type="ARBA" id="ARBA00023242"/>
    </source>
</evidence>
<dbReference type="Proteomes" id="UP000828251">
    <property type="component" value="Unassembled WGS sequence"/>
</dbReference>
<dbReference type="PROSITE" id="PS50090">
    <property type="entry name" value="MYB_LIKE"/>
    <property type="match status" value="2"/>
</dbReference>
<dbReference type="InterPro" id="IPR001005">
    <property type="entry name" value="SANT/Myb"/>
</dbReference>
<keyword evidence="9" id="KW-1185">Reference proteome</keyword>
<dbReference type="PANTHER" id="PTHR47994">
    <property type="entry name" value="F14D16.11-RELATED"/>
    <property type="match status" value="1"/>
</dbReference>
<dbReference type="FunFam" id="1.10.10.60:FF:000349">
    <property type="entry name" value="Transcription factor MYB39"/>
    <property type="match status" value="1"/>
</dbReference>
<dbReference type="PROSITE" id="PS51294">
    <property type="entry name" value="HTH_MYB"/>
    <property type="match status" value="2"/>
</dbReference>
<dbReference type="InterPro" id="IPR015495">
    <property type="entry name" value="Myb_TF_plants"/>
</dbReference>
<feature type="domain" description="HTH myb-type" evidence="7">
    <location>
        <begin position="55"/>
        <end position="107"/>
    </location>
</feature>
<dbReference type="OrthoDB" id="2143914at2759"/>
<dbReference type="Gene3D" id="1.10.10.60">
    <property type="entry name" value="Homeodomain-like"/>
    <property type="match status" value="2"/>
</dbReference>
<keyword evidence="3" id="KW-0238">DNA-binding</keyword>
<organism evidence="8 9">
    <name type="scientific">Gossypium stocksii</name>
    <dbReference type="NCBI Taxonomy" id="47602"/>
    <lineage>
        <taxon>Eukaryota</taxon>
        <taxon>Viridiplantae</taxon>
        <taxon>Streptophyta</taxon>
        <taxon>Embryophyta</taxon>
        <taxon>Tracheophyta</taxon>
        <taxon>Spermatophyta</taxon>
        <taxon>Magnoliopsida</taxon>
        <taxon>eudicotyledons</taxon>
        <taxon>Gunneridae</taxon>
        <taxon>Pentapetalae</taxon>
        <taxon>rosids</taxon>
        <taxon>malvids</taxon>
        <taxon>Malvales</taxon>
        <taxon>Malvaceae</taxon>
        <taxon>Malvoideae</taxon>
        <taxon>Gossypium</taxon>
    </lineage>
</organism>
<evidence type="ECO:0000256" key="1">
    <source>
        <dbReference type="ARBA" id="ARBA00004123"/>
    </source>
</evidence>
<dbReference type="FunFam" id="1.10.10.60:FF:000001">
    <property type="entry name" value="MYB-related transcription factor"/>
    <property type="match status" value="1"/>
</dbReference>
<gene>
    <name evidence="8" type="ORF">J1N35_010343</name>
</gene>
<name>A0A9D4ACH8_9ROSI</name>
<evidence type="ECO:0000259" key="7">
    <source>
        <dbReference type="PROSITE" id="PS51294"/>
    </source>
</evidence>
<dbReference type="PANTHER" id="PTHR47994:SF5">
    <property type="entry name" value="F14D16.11-RELATED"/>
    <property type="match status" value="1"/>
</dbReference>
<dbReference type="CDD" id="cd00167">
    <property type="entry name" value="SANT"/>
    <property type="match status" value="2"/>
</dbReference>
<feature type="region of interest" description="Disordered" evidence="5">
    <location>
        <begin position="302"/>
        <end position="326"/>
    </location>
</feature>
<protein>
    <submittedName>
        <fullName evidence="8">Uncharacterized protein</fullName>
    </submittedName>
</protein>
<dbReference type="Pfam" id="PF00249">
    <property type="entry name" value="Myb_DNA-binding"/>
    <property type="match status" value="2"/>
</dbReference>
<feature type="domain" description="Myb-like" evidence="6">
    <location>
        <begin position="108"/>
        <end position="158"/>
    </location>
</feature>
<accession>A0A9D4ACH8</accession>
<reference evidence="8 9" key="1">
    <citation type="journal article" date="2021" name="Plant Biotechnol. J.">
        <title>Multi-omics assisted identification of the key and species-specific regulatory components of drought-tolerant mechanisms in Gossypium stocksii.</title>
        <authorList>
            <person name="Yu D."/>
            <person name="Ke L."/>
            <person name="Zhang D."/>
            <person name="Wu Y."/>
            <person name="Sun Y."/>
            <person name="Mei J."/>
            <person name="Sun J."/>
            <person name="Sun Y."/>
        </authorList>
    </citation>
    <scope>NUCLEOTIDE SEQUENCE [LARGE SCALE GENOMIC DNA]</scope>
    <source>
        <strain evidence="9">cv. E1</strain>
        <tissue evidence="8">Leaf</tissue>
    </source>
</reference>
<keyword evidence="4" id="KW-0539">Nucleus</keyword>
<dbReference type="InterPro" id="IPR017930">
    <property type="entry name" value="Myb_dom"/>
</dbReference>
<comment type="caution">
    <text evidence="8">The sequence shown here is derived from an EMBL/GenBank/DDBJ whole genome shotgun (WGS) entry which is preliminary data.</text>
</comment>
<evidence type="ECO:0000313" key="9">
    <source>
        <dbReference type="Proteomes" id="UP000828251"/>
    </source>
</evidence>
<evidence type="ECO:0000256" key="3">
    <source>
        <dbReference type="ARBA" id="ARBA00023125"/>
    </source>
</evidence>
<dbReference type="GO" id="GO:0003677">
    <property type="term" value="F:DNA binding"/>
    <property type="evidence" value="ECO:0007669"/>
    <property type="project" value="UniProtKB-KW"/>
</dbReference>
<dbReference type="SMART" id="SM00717">
    <property type="entry name" value="SANT"/>
    <property type="match status" value="2"/>
</dbReference>
<dbReference type="EMBL" id="JAIQCV010000004">
    <property type="protein sequence ID" value="KAH1106575.1"/>
    <property type="molecule type" value="Genomic_DNA"/>
</dbReference>
<sequence>MSRSPVKREPRGLTNLESDECVVVMAEDERATDTMLKVSLVINKMGRSPCCSSDDANLKKGPWTPEEDEKLLYYINTHGHGNWKTLPKHAGLNRCGKSCRLRWANYLRPDIKRGRFSEEEERLIINLHSTLGNKWSKIATYLPGRTDNEIKNFWSTHIRKKLLNMGLDPNTHKPRADVNHLLNLTQLICAAQLGSLMNPWESSALKVQADAAQLLQNLIQTLNTNQLSTITAGLMGSQNSYPYEGLINGTSSLYADEPAPVPQKFHSMSQGVIDNSWASSEGYESPDMSDFLISELVSESPETATTSMNQMGDDKTKTNHSSTMSPADTSMFQAWEKLMGDETDSSFWKDILDLTSSPYSPIQW</sequence>
<evidence type="ECO:0000256" key="5">
    <source>
        <dbReference type="SAM" id="MobiDB-lite"/>
    </source>
</evidence>
<feature type="domain" description="Myb-like" evidence="6">
    <location>
        <begin position="55"/>
        <end position="107"/>
    </location>
</feature>
<evidence type="ECO:0000259" key="6">
    <source>
        <dbReference type="PROSITE" id="PS50090"/>
    </source>
</evidence>
<feature type="domain" description="HTH myb-type" evidence="7">
    <location>
        <begin position="108"/>
        <end position="162"/>
    </location>
</feature>